<reference evidence="3" key="1">
    <citation type="submission" date="2011-06" db="EMBL/GenBank/DDBJ databases">
        <title>The fruit ripening related gene FaAAT2 encodes an acyl transferase involved in strawberry aroma biogenesis.</title>
        <authorList>
            <person name="Munoz-Blanco J."/>
            <person name="Caballero J.L."/>
            <person name="Cumplido-Laso G."/>
            <person name="Blanco-Portales R."/>
        </authorList>
    </citation>
    <scope>NUCLEOTIDE SEQUENCE</scope>
</reference>
<evidence type="ECO:0000256" key="1">
    <source>
        <dbReference type="ARBA" id="ARBA00009861"/>
    </source>
</evidence>
<dbReference type="InterPro" id="IPR050898">
    <property type="entry name" value="Plant_acyltransferase"/>
</dbReference>
<dbReference type="EMBL" id="JN089766">
    <property type="protein sequence ID" value="AEM43830.1"/>
    <property type="molecule type" value="mRNA"/>
</dbReference>
<dbReference type="PANTHER" id="PTHR31147:SF66">
    <property type="entry name" value="OS05G0315700 PROTEIN"/>
    <property type="match status" value="1"/>
</dbReference>
<name>G1EFQ3_FRAAN</name>
<organism evidence="3">
    <name type="scientific">Fragaria ananassa</name>
    <name type="common">Strawberry</name>
    <name type="synonym">Fragaria chiloensis x Fragaria virginiana</name>
    <dbReference type="NCBI Taxonomy" id="3747"/>
    <lineage>
        <taxon>Eukaryota</taxon>
        <taxon>Viridiplantae</taxon>
        <taxon>Streptophyta</taxon>
        <taxon>Embryophyta</taxon>
        <taxon>Tracheophyta</taxon>
        <taxon>Spermatophyta</taxon>
        <taxon>Magnoliopsida</taxon>
        <taxon>eudicotyledons</taxon>
        <taxon>Gunneridae</taxon>
        <taxon>Pentapetalae</taxon>
        <taxon>rosids</taxon>
        <taxon>fabids</taxon>
        <taxon>Rosales</taxon>
        <taxon>Rosaceae</taxon>
        <taxon>Rosoideae</taxon>
        <taxon>Potentilleae</taxon>
        <taxon>Fragariinae</taxon>
        <taxon>Fragaria</taxon>
    </lineage>
</organism>
<comment type="similarity">
    <text evidence="1">Belongs to the plant acyltransferase family.</text>
</comment>
<keyword evidence="2 3" id="KW-0808">Transferase</keyword>
<proteinExistence type="evidence at transcript level"/>
<evidence type="ECO:0000256" key="2">
    <source>
        <dbReference type="ARBA" id="ARBA00022679"/>
    </source>
</evidence>
<dbReference type="PANTHER" id="PTHR31147">
    <property type="entry name" value="ACYL TRANSFERASE 4"/>
    <property type="match status" value="1"/>
</dbReference>
<dbReference type="Gene3D" id="3.30.559.10">
    <property type="entry name" value="Chloramphenicol acetyltransferase-like domain"/>
    <property type="match status" value="2"/>
</dbReference>
<sequence length="391" mass="43242">MSYKNNHSILSKPNDPVEVIRDALSKALQFYYPLAGRLREGPNKKLMVDCTGEGILFVEANAEVTLDELGDAILPPCPFLDGFLFNVPGSDGILGSPLCLIQVTRLSCGGFIFALRLNHTICDALGLVQFLNAVGEIAQGKYAPSITPVWERELLSARDPPRISCTHEEFDDSIDHSYPNYGATVQQCYCFGPKEIKSLREHLPPHLSTCSSTFELITACVWKCRTISLDMDPEQIVRLSCVVTALGKHNNVCLPLGYYGNTFTYPAVVSTAERLCNSPLGYAVELVKKSKAKMSEEYLRSAIDFVEVRGRPPFALEGMSDFLVSDNTRTGLGEIDFGFGKPVYAGVAKSTDLISFYVRSTNKEEREILVPVCLPILSMEIFQQELKKMIG</sequence>
<dbReference type="BRENDA" id="2.3.1.84">
    <property type="organism ID" value="2320"/>
</dbReference>
<dbReference type="GO" id="GO:0009836">
    <property type="term" value="P:fruit ripening, climacteric"/>
    <property type="evidence" value="ECO:0007669"/>
    <property type="project" value="UniProtKB-ARBA"/>
</dbReference>
<dbReference type="InterPro" id="IPR023213">
    <property type="entry name" value="CAT-like_dom_sf"/>
</dbReference>
<dbReference type="GO" id="GO:0016740">
    <property type="term" value="F:transferase activity"/>
    <property type="evidence" value="ECO:0007669"/>
    <property type="project" value="UniProtKB-KW"/>
</dbReference>
<protein>
    <submittedName>
        <fullName evidence="3">Alcohol acyl transferase</fullName>
    </submittedName>
</protein>
<accession>G1EFQ3</accession>
<dbReference type="AlphaFoldDB" id="G1EFQ3"/>
<evidence type="ECO:0000313" key="3">
    <source>
        <dbReference type="EMBL" id="AEM43830.1"/>
    </source>
</evidence>
<dbReference type="Pfam" id="PF02458">
    <property type="entry name" value="Transferase"/>
    <property type="match status" value="1"/>
</dbReference>